<feature type="transmembrane region" description="Helical" evidence="1">
    <location>
        <begin position="7"/>
        <end position="26"/>
    </location>
</feature>
<dbReference type="Pfam" id="PF07009">
    <property type="entry name" value="NusG_II"/>
    <property type="match status" value="1"/>
</dbReference>
<evidence type="ECO:0000313" key="3">
    <source>
        <dbReference type="Proteomes" id="UP000198304"/>
    </source>
</evidence>
<dbReference type="InterPro" id="IPR038690">
    <property type="entry name" value="NusG_2_sf"/>
</dbReference>
<protein>
    <submittedName>
        <fullName evidence="2">Uncharacterized protein</fullName>
    </submittedName>
</protein>
<dbReference type="EMBL" id="FZOJ01000011">
    <property type="protein sequence ID" value="SNS49998.1"/>
    <property type="molecule type" value="Genomic_DNA"/>
</dbReference>
<dbReference type="CDD" id="cd09846">
    <property type="entry name" value="DUF1312"/>
    <property type="match status" value="1"/>
</dbReference>
<reference evidence="2 3" key="1">
    <citation type="submission" date="2017-06" db="EMBL/GenBank/DDBJ databases">
        <authorList>
            <person name="Kim H.J."/>
            <person name="Triplett B.A."/>
        </authorList>
    </citation>
    <scope>NUCLEOTIDE SEQUENCE [LARGE SCALE GENOMIC DNA]</scope>
    <source>
        <strain evidence="2 3">SCA</strain>
    </source>
</reference>
<evidence type="ECO:0000313" key="2">
    <source>
        <dbReference type="EMBL" id="SNS49998.1"/>
    </source>
</evidence>
<keyword evidence="3" id="KW-1185">Reference proteome</keyword>
<sequence>MKIITKADIALIIVVFILSIVSIFTIPKLLVADGNGKEIVVYLDGNIIHRFPLIESPESEFIEFSFEINDSNYTGRLEMKDGYVRLHRLSDEISPLSIHADMGWIREPYQMIVSLPIKMYITVEDAEEEESLIDIIVQ</sequence>
<dbReference type="AlphaFoldDB" id="A0A239F0D7"/>
<name>A0A239F0D7_9FIRM</name>
<keyword evidence="1" id="KW-1133">Transmembrane helix</keyword>
<dbReference type="Proteomes" id="UP000198304">
    <property type="component" value="Unassembled WGS sequence"/>
</dbReference>
<accession>A0A239F0D7</accession>
<keyword evidence="1" id="KW-0812">Transmembrane</keyword>
<organism evidence="2 3">
    <name type="scientific">Anaerovirgula multivorans</name>
    <dbReference type="NCBI Taxonomy" id="312168"/>
    <lineage>
        <taxon>Bacteria</taxon>
        <taxon>Bacillati</taxon>
        <taxon>Bacillota</taxon>
        <taxon>Clostridia</taxon>
        <taxon>Peptostreptococcales</taxon>
        <taxon>Natronincolaceae</taxon>
        <taxon>Anaerovirgula</taxon>
    </lineage>
</organism>
<proteinExistence type="predicted"/>
<gene>
    <name evidence="2" type="ORF">SAMN05446037_1011112</name>
</gene>
<evidence type="ECO:0000256" key="1">
    <source>
        <dbReference type="SAM" id="Phobius"/>
    </source>
</evidence>
<keyword evidence="1" id="KW-0472">Membrane</keyword>
<dbReference type="RefSeq" id="WP_242975122.1">
    <property type="nucleotide sequence ID" value="NZ_FZOJ01000011.1"/>
</dbReference>
<dbReference type="Gene3D" id="2.60.320.10">
    <property type="entry name" value="N-utilization substance G protein NusG, insert domain"/>
    <property type="match status" value="1"/>
</dbReference>